<evidence type="ECO:0000256" key="4">
    <source>
        <dbReference type="SAM" id="MobiDB-lite"/>
    </source>
</evidence>
<organism evidence="6 7">
    <name type="scientific">Jannaschia ovalis</name>
    <dbReference type="NCBI Taxonomy" id="3038773"/>
    <lineage>
        <taxon>Bacteria</taxon>
        <taxon>Pseudomonadati</taxon>
        <taxon>Pseudomonadota</taxon>
        <taxon>Alphaproteobacteria</taxon>
        <taxon>Rhodobacterales</taxon>
        <taxon>Roseobacteraceae</taxon>
        <taxon>Jannaschia</taxon>
    </lineage>
</organism>
<dbReference type="PANTHER" id="PTHR11455:SF9">
    <property type="entry name" value="CRYPTOCHROME CIRCADIAN CLOCK 5 ISOFORM X1"/>
    <property type="match status" value="1"/>
</dbReference>
<dbReference type="Gene3D" id="1.10.579.10">
    <property type="entry name" value="DNA Cyclobutane Dipyrimidine Photolyase, subunit A, domain 3"/>
    <property type="match status" value="1"/>
</dbReference>
<dbReference type="Pfam" id="PF03441">
    <property type="entry name" value="FAD_binding_7"/>
    <property type="match status" value="1"/>
</dbReference>
<evidence type="ECO:0000256" key="3">
    <source>
        <dbReference type="ARBA" id="ARBA00022827"/>
    </source>
</evidence>
<comment type="cofactor">
    <cofactor evidence="1">
        <name>FAD</name>
        <dbReference type="ChEBI" id="CHEBI:57692"/>
    </cofactor>
</comment>
<dbReference type="Gene3D" id="1.25.40.80">
    <property type="match status" value="1"/>
</dbReference>
<evidence type="ECO:0000256" key="2">
    <source>
        <dbReference type="ARBA" id="ARBA00022630"/>
    </source>
</evidence>
<proteinExistence type="predicted"/>
<sequence length="401" mass="44063">MKDTLPADPTFTPTREAGLDRLEAFLPRAGRTYAAERNHDRPGHDNVSTLSPWLRHRALTEAEVAGAVLERFAPATAEKFLSEVVWRTYFKGHLERRPGLWDQYRRAVRAGQDRLATESGMRKGWEAACEGRTGIAPFDDWAAELARTGYLHNHARMWFASIWIHTLGLPWALGADFFIRHLLDGDPASNTLSWRWVAGLHTNGKPYRARASNIAKYTDDRYDARTLGHQLATEAPIPDAPPAPEPGPTPEGDSLPASGRIGLLLHEDDLHPDFLLARGLEPADVAVLIQPQGRSPLTVATQVRDFTRALAEDAATRLDGTGPVTDDPAEIAAWAKGFDHLVAPHLPTGPVRDALAGTELAPLQPLRDWDAAAWPHAHAGYFKVKTKMPDIFEAIAADTGA</sequence>
<evidence type="ECO:0000256" key="1">
    <source>
        <dbReference type="ARBA" id="ARBA00001974"/>
    </source>
</evidence>
<dbReference type="PANTHER" id="PTHR11455">
    <property type="entry name" value="CRYPTOCHROME"/>
    <property type="match status" value="1"/>
</dbReference>
<dbReference type="EMBL" id="CP122537">
    <property type="protein sequence ID" value="WGH78399.1"/>
    <property type="molecule type" value="Genomic_DNA"/>
</dbReference>
<name>A0ABY8LAN9_9RHOB</name>
<evidence type="ECO:0000313" key="7">
    <source>
        <dbReference type="Proteomes" id="UP001243420"/>
    </source>
</evidence>
<dbReference type="RefSeq" id="WP_279965150.1">
    <property type="nucleotide sequence ID" value="NZ_CP122537.1"/>
</dbReference>
<feature type="region of interest" description="Disordered" evidence="4">
    <location>
        <begin position="234"/>
        <end position="258"/>
    </location>
</feature>
<protein>
    <submittedName>
        <fullName evidence="6">FAD-binding domain-containing protein</fullName>
    </submittedName>
</protein>
<dbReference type="InterPro" id="IPR036134">
    <property type="entry name" value="Crypto/Photolyase_FAD-like_sf"/>
</dbReference>
<dbReference type="Proteomes" id="UP001243420">
    <property type="component" value="Chromosome"/>
</dbReference>
<dbReference type="SUPFAM" id="SSF48173">
    <property type="entry name" value="Cryptochrome/photolyase FAD-binding domain"/>
    <property type="match status" value="1"/>
</dbReference>
<feature type="compositionally biased region" description="Pro residues" evidence="4">
    <location>
        <begin position="238"/>
        <end position="249"/>
    </location>
</feature>
<evidence type="ECO:0000259" key="5">
    <source>
        <dbReference type="Pfam" id="PF03441"/>
    </source>
</evidence>
<reference evidence="6 7" key="1">
    <citation type="submission" date="2023-04" db="EMBL/GenBank/DDBJ databases">
        <title>Jannaschia ovalis sp. nov., a marine bacterium isolated from sea tidal flat.</title>
        <authorList>
            <person name="Kwon D.Y."/>
            <person name="Kim J.-J."/>
        </authorList>
    </citation>
    <scope>NUCLEOTIDE SEQUENCE [LARGE SCALE GENOMIC DNA]</scope>
    <source>
        <strain evidence="6 7">GRR-S6-38</strain>
    </source>
</reference>
<dbReference type="InterPro" id="IPR005101">
    <property type="entry name" value="Cryptochr/Photolyase_FAD-bd"/>
</dbReference>
<evidence type="ECO:0000313" key="6">
    <source>
        <dbReference type="EMBL" id="WGH78399.1"/>
    </source>
</evidence>
<feature type="domain" description="Cryptochrome/DNA photolyase FAD-binding" evidence="5">
    <location>
        <begin position="80"/>
        <end position="216"/>
    </location>
</feature>
<keyword evidence="7" id="KW-1185">Reference proteome</keyword>
<keyword evidence="3" id="KW-0274">FAD</keyword>
<keyword evidence="2" id="KW-0285">Flavoprotein</keyword>
<gene>
    <name evidence="6" type="ORF">P8627_15460</name>
</gene>
<accession>A0ABY8LAN9</accession>
<dbReference type="InterPro" id="IPR002081">
    <property type="entry name" value="Cryptochrome/DNA_photolyase_1"/>
</dbReference>